<dbReference type="PROSITE" id="PS01124">
    <property type="entry name" value="HTH_ARAC_FAMILY_2"/>
    <property type="match status" value="1"/>
</dbReference>
<dbReference type="InterPro" id="IPR032687">
    <property type="entry name" value="AraC-type_N"/>
</dbReference>
<dbReference type="RefSeq" id="WP_074922530.1">
    <property type="nucleotide sequence ID" value="NZ_CP141274.1"/>
</dbReference>
<dbReference type="SUPFAM" id="SSF46689">
    <property type="entry name" value="Homeodomain-like"/>
    <property type="match status" value="1"/>
</dbReference>
<organism evidence="5 6">
    <name type="scientific">Delftia lacustris</name>
    <dbReference type="NCBI Taxonomy" id="558537"/>
    <lineage>
        <taxon>Bacteria</taxon>
        <taxon>Pseudomonadati</taxon>
        <taxon>Pseudomonadota</taxon>
        <taxon>Betaproteobacteria</taxon>
        <taxon>Burkholderiales</taxon>
        <taxon>Comamonadaceae</taxon>
        <taxon>Delftia</taxon>
    </lineage>
</organism>
<keyword evidence="1" id="KW-0805">Transcription regulation</keyword>
<evidence type="ECO:0000256" key="3">
    <source>
        <dbReference type="ARBA" id="ARBA00023163"/>
    </source>
</evidence>
<dbReference type="AlphaFoldDB" id="A0A1H3PJ59"/>
<keyword evidence="2 5" id="KW-0238">DNA-binding</keyword>
<accession>A0A1H3PJ59</accession>
<evidence type="ECO:0000256" key="2">
    <source>
        <dbReference type="ARBA" id="ARBA00023125"/>
    </source>
</evidence>
<feature type="domain" description="HTH araC/xylS-type" evidence="4">
    <location>
        <begin position="255"/>
        <end position="352"/>
    </location>
</feature>
<dbReference type="PANTHER" id="PTHR47894:SF1">
    <property type="entry name" value="HTH-TYPE TRANSCRIPTIONAL REGULATOR VQSM"/>
    <property type="match status" value="1"/>
</dbReference>
<dbReference type="Proteomes" id="UP000183417">
    <property type="component" value="Unassembled WGS sequence"/>
</dbReference>
<dbReference type="GO" id="GO:0005829">
    <property type="term" value="C:cytosol"/>
    <property type="evidence" value="ECO:0007669"/>
    <property type="project" value="TreeGrafter"/>
</dbReference>
<evidence type="ECO:0000256" key="1">
    <source>
        <dbReference type="ARBA" id="ARBA00023015"/>
    </source>
</evidence>
<dbReference type="InterPro" id="IPR018060">
    <property type="entry name" value="HTH_AraC"/>
</dbReference>
<evidence type="ECO:0000259" key="4">
    <source>
        <dbReference type="PROSITE" id="PS01124"/>
    </source>
</evidence>
<dbReference type="EMBL" id="FNPE01000010">
    <property type="protein sequence ID" value="SDZ01202.1"/>
    <property type="molecule type" value="Genomic_DNA"/>
</dbReference>
<gene>
    <name evidence="5" type="ORF">SAMN05421547_110196</name>
</gene>
<dbReference type="Pfam" id="PF12625">
    <property type="entry name" value="Arabinose_bd"/>
    <property type="match status" value="1"/>
</dbReference>
<dbReference type="Pfam" id="PF12833">
    <property type="entry name" value="HTH_18"/>
    <property type="match status" value="1"/>
</dbReference>
<name>A0A1H3PJ59_9BURK</name>
<evidence type="ECO:0000313" key="6">
    <source>
        <dbReference type="Proteomes" id="UP000183417"/>
    </source>
</evidence>
<keyword evidence="3" id="KW-0804">Transcription</keyword>
<dbReference type="InterPro" id="IPR009057">
    <property type="entry name" value="Homeodomain-like_sf"/>
</dbReference>
<dbReference type="GO" id="GO:0003700">
    <property type="term" value="F:DNA-binding transcription factor activity"/>
    <property type="evidence" value="ECO:0007669"/>
    <property type="project" value="InterPro"/>
</dbReference>
<dbReference type="SMART" id="SM00342">
    <property type="entry name" value="HTH_ARAC"/>
    <property type="match status" value="1"/>
</dbReference>
<dbReference type="Gene3D" id="1.10.10.60">
    <property type="entry name" value="Homeodomain-like"/>
    <property type="match status" value="1"/>
</dbReference>
<dbReference type="GeneID" id="94689969"/>
<sequence>MFTPSLVKTPLPQAAATMASAHPAVTPMAFVQAIMLAYERRGISALPALEKAQIAPDSVKERNECITALQMEALSDAAMRELDDEALGWFSRRLPWGSYGMLARASMGSEQLGLALARWCRHHGLLADDIRLTLTQEDGLATLAIEELSTLGAMREFCLLSVLRNIHGLASWFIDEPLPLRRACFPFDPPPHAGVYALLFPPGEVEFGAARACLQFDARFLDMPLTRDEPALQRMLQRALPLQVRPYRRERQLVQRVRQLLAADAECLQTADTLARQLHLSQRSLHRQLKEEGASLQALKDEVRRERAVALLLRTSRPIKRIAQSCGFLNDKSFIRAFRLWTGLSPSEFRKSARARPE</sequence>
<protein>
    <submittedName>
        <fullName evidence="5">AraC-type DNA-binding protein</fullName>
    </submittedName>
</protein>
<dbReference type="GO" id="GO:0000976">
    <property type="term" value="F:transcription cis-regulatory region binding"/>
    <property type="evidence" value="ECO:0007669"/>
    <property type="project" value="TreeGrafter"/>
</dbReference>
<evidence type="ECO:0000313" key="5">
    <source>
        <dbReference type="EMBL" id="SDZ01202.1"/>
    </source>
</evidence>
<reference evidence="5 6" key="1">
    <citation type="submission" date="2016-10" db="EMBL/GenBank/DDBJ databases">
        <authorList>
            <person name="de Groot N.N."/>
        </authorList>
    </citation>
    <scope>NUCLEOTIDE SEQUENCE [LARGE SCALE GENOMIC DNA]</scope>
    <source>
        <strain evidence="5 6">LMG 24775</strain>
    </source>
</reference>
<dbReference type="PANTHER" id="PTHR47894">
    <property type="entry name" value="HTH-TYPE TRANSCRIPTIONAL REGULATOR GADX"/>
    <property type="match status" value="1"/>
</dbReference>
<proteinExistence type="predicted"/>